<comment type="caution">
    <text evidence="10">The sequence shown here is derived from an EMBL/GenBank/DDBJ whole genome shotgun (WGS) entry which is preliminary data.</text>
</comment>
<dbReference type="EMBL" id="CAMXCT030005558">
    <property type="protein sequence ID" value="CAL4800059.1"/>
    <property type="molecule type" value="Genomic_DNA"/>
</dbReference>
<evidence type="ECO:0000313" key="12">
    <source>
        <dbReference type="EMBL" id="CAL4800059.1"/>
    </source>
</evidence>
<evidence type="ECO:0000256" key="6">
    <source>
        <dbReference type="PROSITE-ProRule" id="PRU00023"/>
    </source>
</evidence>
<evidence type="ECO:0000259" key="9">
    <source>
        <dbReference type="PROSITE" id="PS51845"/>
    </source>
</evidence>
<feature type="binding site" evidence="5">
    <location>
        <position position="917"/>
    </location>
    <ligand>
        <name>Zn(2+)</name>
        <dbReference type="ChEBI" id="CHEBI:29105"/>
        <label>1</label>
    </ligand>
</feature>
<keyword evidence="8" id="KW-1133">Transmembrane helix</keyword>
<dbReference type="InterPro" id="IPR002110">
    <property type="entry name" value="Ankyrin_rpt"/>
</dbReference>
<dbReference type="GO" id="GO:0007165">
    <property type="term" value="P:signal transduction"/>
    <property type="evidence" value="ECO:0007669"/>
    <property type="project" value="InterPro"/>
</dbReference>
<dbReference type="PROSITE" id="PS51845">
    <property type="entry name" value="PDEASE_I_2"/>
    <property type="match status" value="1"/>
</dbReference>
<keyword evidence="8" id="KW-0472">Membrane</keyword>
<protein>
    <submittedName>
        <fullName evidence="12">Dual specificity calcium/calmodulin-dependent 3',5'-cyclic nucleotide phosphodiesterase 1A (Cam-PDE 1A) (61 kDa Cam-PDE)</fullName>
    </submittedName>
</protein>
<dbReference type="Pfam" id="PF00233">
    <property type="entry name" value="PDEase_I"/>
    <property type="match status" value="1"/>
</dbReference>
<dbReference type="Gene3D" id="1.25.40.20">
    <property type="entry name" value="Ankyrin repeat-containing domain"/>
    <property type="match status" value="2"/>
</dbReference>
<feature type="transmembrane region" description="Helical" evidence="8">
    <location>
        <begin position="524"/>
        <end position="543"/>
    </location>
</feature>
<dbReference type="GO" id="GO:0046872">
    <property type="term" value="F:metal ion binding"/>
    <property type="evidence" value="ECO:0007669"/>
    <property type="project" value="UniProtKB-KW"/>
</dbReference>
<feature type="transmembrane region" description="Helical" evidence="8">
    <location>
        <begin position="374"/>
        <end position="395"/>
    </location>
</feature>
<feature type="binding site" evidence="5">
    <location>
        <position position="918"/>
    </location>
    <ligand>
        <name>Zn(2+)</name>
        <dbReference type="ChEBI" id="CHEBI:29105"/>
        <label>1</label>
    </ligand>
</feature>
<keyword evidence="13" id="KW-1185">Reference proteome</keyword>
<feature type="transmembrane region" description="Helical" evidence="8">
    <location>
        <begin position="407"/>
        <end position="425"/>
    </location>
</feature>
<feature type="binding site" evidence="4">
    <location>
        <position position="1108"/>
    </location>
    <ligand>
        <name>AMP</name>
        <dbReference type="ChEBI" id="CHEBI:456215"/>
    </ligand>
</feature>
<dbReference type="InterPro" id="IPR036971">
    <property type="entry name" value="PDEase_catalytic_dom_sf"/>
</dbReference>
<evidence type="ECO:0000256" key="8">
    <source>
        <dbReference type="SAM" id="Phobius"/>
    </source>
</evidence>
<dbReference type="SUPFAM" id="SSF48403">
    <property type="entry name" value="Ankyrin repeat"/>
    <property type="match status" value="1"/>
</dbReference>
<accession>A0A9P1GJN2</accession>
<evidence type="ECO:0000256" key="5">
    <source>
        <dbReference type="PIRSR" id="PIRSR623088-3"/>
    </source>
</evidence>
<dbReference type="SUPFAM" id="SSF109604">
    <property type="entry name" value="HD-domain/PDEase-like"/>
    <property type="match status" value="1"/>
</dbReference>
<organism evidence="10">
    <name type="scientific">Cladocopium goreaui</name>
    <dbReference type="NCBI Taxonomy" id="2562237"/>
    <lineage>
        <taxon>Eukaryota</taxon>
        <taxon>Sar</taxon>
        <taxon>Alveolata</taxon>
        <taxon>Dinophyceae</taxon>
        <taxon>Suessiales</taxon>
        <taxon>Symbiodiniaceae</taxon>
        <taxon>Cladocopium</taxon>
    </lineage>
</organism>
<sequence>MAKALSDGGASLQSDSIEGAETEIEDLLVEPAHWFAPGGFEDPHGEICDNTVDGLQEAALRGDLCLLRKYIRTGSTPPVNAPLHVARGDEYLTLLHVIASKPGLPNSAQILVQLIKANANPNARSTLGSTPLMFACFHKNVQIAEVLLENEADPDAVDDHGKTALRYAVSLEMKGIGETEAAKRSAQLADILEAQGSDLDHGGLRSPMAEAVIQDNRDAMTRLLELGASSDGLVYALAEKSELVIKELISGGANPFVKNEDGLSCLDVAHERGSEEIMELLQDYIVETERSRSQHLKMKPFGAEDPHWTTKGLEHCQWLISGCWESRKDEEVDNVISAQLKEIVIKDMGISPQRGTDGMQLCRYQVQAILENPVVQATLTTNLVLALFLPDFWVILAMQGDGGLDNALVMILVIFVLEFIANVVAHGDRYVNKYPFWTDIVGILSVPWDHSLVADNFVDIFEGSGLARVTKFAKLSARAVRLSRLGKLLRFFPGSGKEGEGANGGRGPAKGISAELMSNLSVKVALLIIVLVLILPVMDFFTWPPDDFSLDTWTTHIHWMAKTYPEDVSQVVEDMRRFYDVYSYFPFQVIYHFTNNTQVIQELQNARAPMRLEDVLVIAKEDTTVKFNFRAPKLTEAILNVFVMIGVIFTMLVAAACVSSAVSHTVLSPMEDLLEIVHSTAIQIFDSVEQMAIYFVKDYSNQQWRQEIGLEAKDDHRSRFSREVELLAKVLEKLDLLTIIANAKRPVDEFEQLGNGPAAFCQDYATYAAVRHRLTLPRPAGQLDLEEMEHDMLMQTIGAELAPAEISRQDWNAWDLNIADLNSAQRQSLARCLIVIYDTSPGFDEYHAVRVTKYKCHCEFIKVVESQYEDDQVVQYHNWIHAVDVAFTLRSIFHRISAERYFATHERFALMVASFAHDLGNSGVTNGFLAQSAHEFALGYNDLSCLQNMSCAKLFRITGEPETSIFLNFNKAMQRDVRQVIIYAILHTDPGLQLELLAEMWGHYQNRKELFDLVQALSRTVEEENEVLVKANKEVEDYFWNADVKYSLRNLLVHVADNSYSLKPWDICSHWANALSEEFFKQGDLERNYKMPMQPLNDRVRANVAHAQIVNIQHIIVPQTKLLVQLLPELRSCKHHMWLNLWRWIVKWKRSRPDHEELHRVLREVKELHDEDVPEEEIRALEHQEVDEEGEERRDNKQKIKRRMSVRSVRSVVNLNPD</sequence>
<dbReference type="SMART" id="SM00248">
    <property type="entry name" value="ANK"/>
    <property type="match status" value="4"/>
</dbReference>
<feature type="binding site" evidence="4">
    <location>
        <position position="918"/>
    </location>
    <ligand>
        <name>AMP</name>
        <dbReference type="ChEBI" id="CHEBI:456215"/>
    </ligand>
</feature>
<evidence type="ECO:0000256" key="7">
    <source>
        <dbReference type="SAM" id="MobiDB-lite"/>
    </source>
</evidence>
<keyword evidence="8" id="KW-0812">Transmembrane</keyword>
<feature type="active site" description="Proton donor" evidence="3">
    <location>
        <position position="877"/>
    </location>
</feature>
<dbReference type="InterPro" id="IPR002073">
    <property type="entry name" value="PDEase_catalytic_dom"/>
</dbReference>
<dbReference type="EMBL" id="CAMXCT020005558">
    <property type="protein sequence ID" value="CAL1166122.1"/>
    <property type="molecule type" value="Genomic_DNA"/>
</dbReference>
<dbReference type="InterPro" id="IPR036770">
    <property type="entry name" value="Ankyrin_rpt-contain_sf"/>
</dbReference>
<feature type="repeat" description="ANK" evidence="6">
    <location>
        <begin position="127"/>
        <end position="159"/>
    </location>
</feature>
<evidence type="ECO:0000313" key="13">
    <source>
        <dbReference type="Proteomes" id="UP001152797"/>
    </source>
</evidence>
<evidence type="ECO:0000256" key="1">
    <source>
        <dbReference type="ARBA" id="ARBA00022723"/>
    </source>
</evidence>
<feature type="binding site" evidence="5">
    <location>
        <position position="1057"/>
    </location>
    <ligand>
        <name>Zn(2+)</name>
        <dbReference type="ChEBI" id="CHEBI:29105"/>
        <label>1</label>
    </ligand>
</feature>
<dbReference type="PRINTS" id="PR00387">
    <property type="entry name" value="PDIESTERASE1"/>
</dbReference>
<dbReference type="InterPro" id="IPR023088">
    <property type="entry name" value="PDEase"/>
</dbReference>
<feature type="binding site" evidence="4">
    <location>
        <position position="1057"/>
    </location>
    <ligand>
        <name>AMP</name>
        <dbReference type="ChEBI" id="CHEBI:456215"/>
    </ligand>
</feature>
<keyword evidence="2" id="KW-0378">Hydrolase</keyword>
<dbReference type="OrthoDB" id="434531at2759"/>
<feature type="binding site" evidence="4">
    <location>
        <begin position="877"/>
        <end position="881"/>
    </location>
    <ligand>
        <name>AMP</name>
        <dbReference type="ChEBI" id="CHEBI:456215"/>
    </ligand>
</feature>
<evidence type="ECO:0000256" key="3">
    <source>
        <dbReference type="PIRSR" id="PIRSR623088-1"/>
    </source>
</evidence>
<evidence type="ECO:0000313" key="10">
    <source>
        <dbReference type="EMBL" id="CAI4012747.1"/>
    </source>
</evidence>
<feature type="transmembrane region" description="Helical" evidence="8">
    <location>
        <begin position="637"/>
        <end position="662"/>
    </location>
</feature>
<evidence type="ECO:0000313" key="11">
    <source>
        <dbReference type="EMBL" id="CAL1166122.1"/>
    </source>
</evidence>
<keyword evidence="1 5" id="KW-0479">Metal-binding</keyword>
<evidence type="ECO:0000256" key="2">
    <source>
        <dbReference type="ARBA" id="ARBA00022801"/>
    </source>
</evidence>
<feature type="binding site" evidence="5">
    <location>
        <position position="918"/>
    </location>
    <ligand>
        <name>Zn(2+)</name>
        <dbReference type="ChEBI" id="CHEBI:29105"/>
        <label>2</label>
    </ligand>
</feature>
<evidence type="ECO:0000256" key="4">
    <source>
        <dbReference type="PIRSR" id="PIRSR623088-2"/>
    </source>
</evidence>
<dbReference type="AlphaFoldDB" id="A0A9P1GJN2"/>
<dbReference type="PROSITE" id="PS50088">
    <property type="entry name" value="ANK_REPEAT"/>
    <property type="match status" value="1"/>
</dbReference>
<feature type="compositionally biased region" description="Basic and acidic residues" evidence="7">
    <location>
        <begin position="1173"/>
        <end position="1184"/>
    </location>
</feature>
<feature type="domain" description="PDEase" evidence="9">
    <location>
        <begin position="786"/>
        <end position="1151"/>
    </location>
</feature>
<proteinExistence type="predicted"/>
<dbReference type="Pfam" id="PF12796">
    <property type="entry name" value="Ank_2"/>
    <property type="match status" value="1"/>
</dbReference>
<reference evidence="11" key="2">
    <citation type="submission" date="2024-04" db="EMBL/GenBank/DDBJ databases">
        <authorList>
            <person name="Chen Y."/>
            <person name="Shah S."/>
            <person name="Dougan E. K."/>
            <person name="Thang M."/>
            <person name="Chan C."/>
        </authorList>
    </citation>
    <scope>NUCLEOTIDE SEQUENCE [LARGE SCALE GENOMIC DNA]</scope>
</reference>
<name>A0A9P1GJN2_9DINO</name>
<keyword evidence="6" id="KW-0040">ANK repeat</keyword>
<dbReference type="Proteomes" id="UP001152797">
    <property type="component" value="Unassembled WGS sequence"/>
</dbReference>
<dbReference type="PANTHER" id="PTHR11347">
    <property type="entry name" value="CYCLIC NUCLEOTIDE PHOSPHODIESTERASE"/>
    <property type="match status" value="1"/>
</dbReference>
<gene>
    <name evidence="10" type="ORF">C1SCF055_LOCUS37776</name>
</gene>
<dbReference type="PROSITE" id="PS50297">
    <property type="entry name" value="ANK_REP_REGION"/>
    <property type="match status" value="1"/>
</dbReference>
<dbReference type="EMBL" id="CAMXCT010005558">
    <property type="protein sequence ID" value="CAI4012747.1"/>
    <property type="molecule type" value="Genomic_DNA"/>
</dbReference>
<feature type="region of interest" description="Disordered" evidence="7">
    <location>
        <begin position="1173"/>
        <end position="1205"/>
    </location>
</feature>
<reference evidence="10" key="1">
    <citation type="submission" date="2022-10" db="EMBL/GenBank/DDBJ databases">
        <authorList>
            <person name="Chen Y."/>
            <person name="Dougan E. K."/>
            <person name="Chan C."/>
            <person name="Rhodes N."/>
            <person name="Thang M."/>
        </authorList>
    </citation>
    <scope>NUCLEOTIDE SEQUENCE</scope>
</reference>
<dbReference type="Gene3D" id="1.10.1300.10">
    <property type="entry name" value="3'5'-cyclic nucleotide phosphodiesterase, catalytic domain"/>
    <property type="match status" value="1"/>
</dbReference>
<feature type="binding site" evidence="5">
    <location>
        <position position="881"/>
    </location>
    <ligand>
        <name>Zn(2+)</name>
        <dbReference type="ChEBI" id="CHEBI:29105"/>
        <label>1</label>
    </ligand>
</feature>
<dbReference type="GO" id="GO:0004114">
    <property type="term" value="F:3',5'-cyclic-nucleotide phosphodiesterase activity"/>
    <property type="evidence" value="ECO:0007669"/>
    <property type="project" value="InterPro"/>
</dbReference>